<name>A0A8S2YK92_9BILA</name>
<dbReference type="Proteomes" id="UP000681720">
    <property type="component" value="Unassembled WGS sequence"/>
</dbReference>
<evidence type="ECO:0000313" key="3">
    <source>
        <dbReference type="Proteomes" id="UP000681720"/>
    </source>
</evidence>
<feature type="non-terminal residue" evidence="2">
    <location>
        <position position="78"/>
    </location>
</feature>
<evidence type="ECO:0000313" key="2">
    <source>
        <dbReference type="EMBL" id="CAF4568248.1"/>
    </source>
</evidence>
<proteinExistence type="predicted"/>
<evidence type="ECO:0000313" key="1">
    <source>
        <dbReference type="EMBL" id="CAF4439411.1"/>
    </source>
</evidence>
<accession>A0A8S2YK92</accession>
<sequence>MSDLSILIQAEQSFRNYDEYSNNYSPLPKPSSSLFNTSVEHETIIQADLSSHNHFVPDDELLQSLVAYADSFYVDPAD</sequence>
<dbReference type="EMBL" id="CAJOBH010064001">
    <property type="protein sequence ID" value="CAF4439411.1"/>
    <property type="molecule type" value="Genomic_DNA"/>
</dbReference>
<dbReference type="EMBL" id="CAJOBJ010096729">
    <property type="protein sequence ID" value="CAF4568248.1"/>
    <property type="molecule type" value="Genomic_DNA"/>
</dbReference>
<dbReference type="Proteomes" id="UP000681967">
    <property type="component" value="Unassembled WGS sequence"/>
</dbReference>
<reference evidence="2" key="1">
    <citation type="submission" date="2021-02" db="EMBL/GenBank/DDBJ databases">
        <authorList>
            <person name="Nowell W R."/>
        </authorList>
    </citation>
    <scope>NUCLEOTIDE SEQUENCE</scope>
</reference>
<dbReference type="AlphaFoldDB" id="A0A8S2YK92"/>
<organism evidence="2 3">
    <name type="scientific">Rotaria magnacalcarata</name>
    <dbReference type="NCBI Taxonomy" id="392030"/>
    <lineage>
        <taxon>Eukaryota</taxon>
        <taxon>Metazoa</taxon>
        <taxon>Spiralia</taxon>
        <taxon>Gnathifera</taxon>
        <taxon>Rotifera</taxon>
        <taxon>Eurotatoria</taxon>
        <taxon>Bdelloidea</taxon>
        <taxon>Philodinida</taxon>
        <taxon>Philodinidae</taxon>
        <taxon>Rotaria</taxon>
    </lineage>
</organism>
<protein>
    <submittedName>
        <fullName evidence="2">Uncharacterized protein</fullName>
    </submittedName>
</protein>
<comment type="caution">
    <text evidence="2">The sequence shown here is derived from an EMBL/GenBank/DDBJ whole genome shotgun (WGS) entry which is preliminary data.</text>
</comment>
<gene>
    <name evidence="1" type="ORF">BYL167_LOCUS33246</name>
    <name evidence="2" type="ORF">GIL414_LOCUS37551</name>
</gene>